<evidence type="ECO:0000313" key="6">
    <source>
        <dbReference type="EMBL" id="KGN74358.1"/>
    </source>
</evidence>
<dbReference type="PROSITE" id="PS51257">
    <property type="entry name" value="PROKAR_LIPOPROTEIN"/>
    <property type="match status" value="1"/>
</dbReference>
<evidence type="ECO:0000256" key="4">
    <source>
        <dbReference type="ARBA" id="ARBA00023284"/>
    </source>
</evidence>
<keyword evidence="7" id="KW-1185">Reference proteome</keyword>
<dbReference type="InterPro" id="IPR013740">
    <property type="entry name" value="Redoxin"/>
</dbReference>
<reference evidence="6 7" key="1">
    <citation type="submission" date="2014-09" db="EMBL/GenBank/DDBJ databases">
        <title>Draft Genome Sequence of Porphyromonas macacae COT-192_OH2859.</title>
        <authorList>
            <person name="Wallis C."/>
            <person name="Deusch O."/>
            <person name="O'Flynn C."/>
            <person name="Davis I."/>
            <person name="Horsfall A."/>
            <person name="Kirkwood N."/>
            <person name="Harris S."/>
            <person name="Eisen J.A."/>
            <person name="Coil D.A."/>
            <person name="Darling A.E."/>
            <person name="Jospin G."/>
            <person name="Alexiev A."/>
        </authorList>
    </citation>
    <scope>NUCLEOTIDE SEQUENCE [LARGE SCALE GENOMIC DNA]</scope>
    <source>
        <strain evidence="7">COT-192 OH2859</strain>
    </source>
</reference>
<keyword evidence="2" id="KW-0201">Cytochrome c-type biogenesis</keyword>
<evidence type="ECO:0000313" key="7">
    <source>
        <dbReference type="Proteomes" id="UP000030103"/>
    </source>
</evidence>
<dbReference type="CDD" id="cd02966">
    <property type="entry name" value="TlpA_like_family"/>
    <property type="match status" value="1"/>
</dbReference>
<dbReference type="PROSITE" id="PS51352">
    <property type="entry name" value="THIOREDOXIN_2"/>
    <property type="match status" value="1"/>
</dbReference>
<gene>
    <name evidence="6" type="ORF">HQ47_04705</name>
</gene>
<comment type="subcellular location">
    <subcellularLocation>
        <location evidence="1">Cell envelope</location>
    </subcellularLocation>
</comment>
<dbReference type="eggNOG" id="COG0526">
    <property type="taxonomic scope" value="Bacteria"/>
</dbReference>
<feature type="domain" description="Thioredoxin" evidence="5">
    <location>
        <begin position="318"/>
        <end position="456"/>
    </location>
</feature>
<dbReference type="InterPro" id="IPR050553">
    <property type="entry name" value="Thioredoxin_ResA/DsbE_sf"/>
</dbReference>
<protein>
    <submittedName>
        <fullName evidence="6">Thiol-disulfide oxidoreductase</fullName>
    </submittedName>
</protein>
<dbReference type="PANTHER" id="PTHR42852:SF6">
    <property type="entry name" value="THIOL:DISULFIDE INTERCHANGE PROTEIN DSBE"/>
    <property type="match status" value="1"/>
</dbReference>
<comment type="caution">
    <text evidence="6">The sequence shown here is derived from an EMBL/GenBank/DDBJ whole genome shotgun (WGS) entry which is preliminary data.</text>
</comment>
<proteinExistence type="predicted"/>
<dbReference type="SUPFAM" id="SSF52833">
    <property type="entry name" value="Thioredoxin-like"/>
    <property type="match status" value="1"/>
</dbReference>
<evidence type="ECO:0000256" key="2">
    <source>
        <dbReference type="ARBA" id="ARBA00022748"/>
    </source>
</evidence>
<dbReference type="Pfam" id="PF08534">
    <property type="entry name" value="Redoxin"/>
    <property type="match status" value="1"/>
</dbReference>
<dbReference type="STRING" id="28115.HQ47_04705"/>
<dbReference type="OrthoDB" id="1098640at2"/>
<dbReference type="GO" id="GO:0016491">
    <property type="term" value="F:oxidoreductase activity"/>
    <property type="evidence" value="ECO:0007669"/>
    <property type="project" value="InterPro"/>
</dbReference>
<dbReference type="Proteomes" id="UP000030103">
    <property type="component" value="Unassembled WGS sequence"/>
</dbReference>
<keyword evidence="4" id="KW-0676">Redox-active center</keyword>
<dbReference type="RefSeq" id="WP_036873700.1">
    <property type="nucleotide sequence ID" value="NZ_JRFA01000014.1"/>
</dbReference>
<evidence type="ECO:0000256" key="1">
    <source>
        <dbReference type="ARBA" id="ARBA00004196"/>
    </source>
</evidence>
<name>A0A0A2E652_9PORP</name>
<organism evidence="6 7">
    <name type="scientific">Porphyromonas macacae</name>
    <dbReference type="NCBI Taxonomy" id="28115"/>
    <lineage>
        <taxon>Bacteria</taxon>
        <taxon>Pseudomonadati</taxon>
        <taxon>Bacteroidota</taxon>
        <taxon>Bacteroidia</taxon>
        <taxon>Bacteroidales</taxon>
        <taxon>Porphyromonadaceae</taxon>
        <taxon>Porphyromonas</taxon>
    </lineage>
</organism>
<dbReference type="PANTHER" id="PTHR42852">
    <property type="entry name" value="THIOL:DISULFIDE INTERCHANGE PROTEIN DSBE"/>
    <property type="match status" value="1"/>
</dbReference>
<dbReference type="InterPro" id="IPR036249">
    <property type="entry name" value="Thioredoxin-like_sf"/>
</dbReference>
<accession>A0A0A2E652</accession>
<evidence type="ECO:0000256" key="3">
    <source>
        <dbReference type="ARBA" id="ARBA00023157"/>
    </source>
</evidence>
<dbReference type="GO" id="GO:0017004">
    <property type="term" value="P:cytochrome complex assembly"/>
    <property type="evidence" value="ECO:0007669"/>
    <property type="project" value="UniProtKB-KW"/>
</dbReference>
<dbReference type="AlphaFoldDB" id="A0A0A2E652"/>
<keyword evidence="3" id="KW-1015">Disulfide bond</keyword>
<dbReference type="Gene3D" id="3.40.30.10">
    <property type="entry name" value="Glutaredoxin"/>
    <property type="match status" value="1"/>
</dbReference>
<sequence>MKRIITFTLAVLSLLACKTEKKQENTATSTVHIKGRFIGIGKDFVRMNYNGAAAVLGESRDIILKIDSAGNVDTTFVLTEPAYYNISRNTLYLTPGDDLTMKITPLNTEAEFEGRGAEANIYMKERLFPKGGSFLKGGKNVKSEFSSTMMFVDSLAEVRMGELTALTAVSDEFKQQEAARIKADVINSYMHYANYSNFFNDVKNKEEMQAKREEYATSITAYITPKLQEILDEKFLDVAVVRDVISRHQDSMLNEKWFKGITLPTRTQELFACATIIGKLREGVSEEVINEAKNHLQTIQNKDFAAEIEEKIAQNSKLLPGQPAIDLEITDVAGNVKKLSDFKGKYIYIDLWATWCGPCLQEAPAFEKLSRQYAGKDIVFIPISTDTTREPWLAFLTEHKKELTQYHSTDLALKNDWMLLGIPRFILIDKDFDIIDAFAPRPSEEKVITLIDGLLPKQA</sequence>
<dbReference type="InterPro" id="IPR013766">
    <property type="entry name" value="Thioredoxin_domain"/>
</dbReference>
<dbReference type="GO" id="GO:0030313">
    <property type="term" value="C:cell envelope"/>
    <property type="evidence" value="ECO:0007669"/>
    <property type="project" value="UniProtKB-SubCell"/>
</dbReference>
<dbReference type="EMBL" id="JRFA01000014">
    <property type="protein sequence ID" value="KGN74358.1"/>
    <property type="molecule type" value="Genomic_DNA"/>
</dbReference>
<evidence type="ECO:0000259" key="5">
    <source>
        <dbReference type="PROSITE" id="PS51352"/>
    </source>
</evidence>